<dbReference type="EMBL" id="JAGYVZ010000020">
    <property type="protein sequence ID" value="MBS7233123.1"/>
    <property type="molecule type" value="Genomic_DNA"/>
</dbReference>
<dbReference type="PROSITE" id="PS51257">
    <property type="entry name" value="PROKAR_LIPOPROTEIN"/>
    <property type="match status" value="1"/>
</dbReference>
<dbReference type="Gene3D" id="2.60.120.430">
    <property type="entry name" value="Galactose-binding lectin"/>
    <property type="match status" value="1"/>
</dbReference>
<dbReference type="SUPFAM" id="SSF81296">
    <property type="entry name" value="E set domains"/>
    <property type="match status" value="1"/>
</dbReference>
<reference evidence="3 4" key="1">
    <citation type="journal article" date="2018" name="Int. J. Syst. Evol. Microbiol.">
        <title>Flavobacterium chryseum sp. nov. and Flavobacterium psychroterrae sp. nov., novel environmental bacteria isolated from Antarctica.</title>
        <authorList>
            <person name="Kralova S."/>
            <person name="Svec P."/>
            <person name="Busse H.J."/>
            <person name="Stankova E."/>
            <person name="Vaczi P."/>
            <person name="Sedlacek I."/>
        </authorList>
    </citation>
    <scope>NUCLEOTIDE SEQUENCE [LARGE SCALE GENOMIC DNA]</scope>
    <source>
        <strain evidence="3 4">CCM 8827</strain>
    </source>
</reference>
<dbReference type="InterPro" id="IPR014756">
    <property type="entry name" value="Ig_E-set"/>
</dbReference>
<dbReference type="InterPro" id="IPR002909">
    <property type="entry name" value="IPT_dom"/>
</dbReference>
<evidence type="ECO:0000313" key="4">
    <source>
        <dbReference type="Proteomes" id="UP000722625"/>
    </source>
</evidence>
<accession>A0ABS5PGW2</accession>
<dbReference type="InterPro" id="IPR008979">
    <property type="entry name" value="Galactose-bd-like_sf"/>
</dbReference>
<sequence length="351" mass="38131">MKNIKIVSSTACMAWMLSLMFLSSCSNDDSASAYTGAPVIESISRSGYDLAGNLLPSTPVTLVDPKNYYIIHGKGLLSVTKVYFNDFDTYFRPTLVTDTDIVILIDEKTPYSNASNELKVVTGKGTAVFNLTVAPPVPTFNWFNSINAAEGDIVTLNGDYFLNPVVKVGTENVPVVSSTLTEVKFKMPANATDKYVTVSNISGAAVSAEAIGSALYDDELQGDTGHNAWQTADTFNTSFKDDKVQGESSIKFVFGGWNGADMKFNSRDVSKYKAFRVKVKSISQNANASITFVFGGWAYQIKKSLTSTWTTIEIPFSDIGNPTTFDQLTLQESGNFGGNTILMDDMGFVLK</sequence>
<protein>
    <submittedName>
        <fullName evidence="3">IPT/TIG domain-containing protein</fullName>
    </submittedName>
</protein>
<gene>
    <name evidence="3" type="ORF">KHA90_19055</name>
</gene>
<name>A0ABS5PGW2_9FLAO</name>
<feature type="domain" description="IPT/TIG" evidence="2">
    <location>
        <begin position="144"/>
        <end position="202"/>
    </location>
</feature>
<dbReference type="RefSeq" id="WP_213304803.1">
    <property type="nucleotide sequence ID" value="NZ_JAGYVZ010000020.1"/>
</dbReference>
<evidence type="ECO:0000313" key="3">
    <source>
        <dbReference type="EMBL" id="MBS7233123.1"/>
    </source>
</evidence>
<keyword evidence="4" id="KW-1185">Reference proteome</keyword>
<evidence type="ECO:0000256" key="1">
    <source>
        <dbReference type="SAM" id="SignalP"/>
    </source>
</evidence>
<dbReference type="SUPFAM" id="SSF49785">
    <property type="entry name" value="Galactose-binding domain-like"/>
    <property type="match status" value="1"/>
</dbReference>
<organism evidence="3 4">
    <name type="scientific">Flavobacterium psychroterrae</name>
    <dbReference type="NCBI Taxonomy" id="2133767"/>
    <lineage>
        <taxon>Bacteria</taxon>
        <taxon>Pseudomonadati</taxon>
        <taxon>Bacteroidota</taxon>
        <taxon>Flavobacteriia</taxon>
        <taxon>Flavobacteriales</taxon>
        <taxon>Flavobacteriaceae</taxon>
        <taxon>Flavobacterium</taxon>
    </lineage>
</organism>
<dbReference type="Gene3D" id="2.60.40.10">
    <property type="entry name" value="Immunoglobulins"/>
    <property type="match status" value="2"/>
</dbReference>
<feature type="signal peptide" evidence="1">
    <location>
        <begin position="1"/>
        <end position="26"/>
    </location>
</feature>
<comment type="caution">
    <text evidence="3">The sequence shown here is derived from an EMBL/GenBank/DDBJ whole genome shotgun (WGS) entry which is preliminary data.</text>
</comment>
<proteinExistence type="predicted"/>
<keyword evidence="1" id="KW-0732">Signal</keyword>
<evidence type="ECO:0000259" key="2">
    <source>
        <dbReference type="Pfam" id="PF01833"/>
    </source>
</evidence>
<dbReference type="Pfam" id="PF01833">
    <property type="entry name" value="TIG"/>
    <property type="match status" value="1"/>
</dbReference>
<dbReference type="Proteomes" id="UP000722625">
    <property type="component" value="Unassembled WGS sequence"/>
</dbReference>
<feature type="chain" id="PRO_5046622035" evidence="1">
    <location>
        <begin position="27"/>
        <end position="351"/>
    </location>
</feature>
<dbReference type="InterPro" id="IPR013783">
    <property type="entry name" value="Ig-like_fold"/>
</dbReference>